<accession>A0ACD5HJ53</accession>
<organism evidence="1 2">
    <name type="scientific">Acidithiobacillus montserratensis</name>
    <dbReference type="NCBI Taxonomy" id="2729135"/>
    <lineage>
        <taxon>Bacteria</taxon>
        <taxon>Pseudomonadati</taxon>
        <taxon>Pseudomonadota</taxon>
        <taxon>Acidithiobacillia</taxon>
        <taxon>Acidithiobacillales</taxon>
        <taxon>Acidithiobacillaceae</taxon>
        <taxon>Acidithiobacillus</taxon>
    </lineage>
</organism>
<dbReference type="EMBL" id="CP127526">
    <property type="protein sequence ID" value="XRI74677.1"/>
    <property type="molecule type" value="Genomic_DNA"/>
</dbReference>
<protein>
    <submittedName>
        <fullName evidence="1">Uncharacterized protein</fullName>
    </submittedName>
</protein>
<proteinExistence type="predicted"/>
<dbReference type="Proteomes" id="UP001195965">
    <property type="component" value="Chromosome"/>
</dbReference>
<name>A0ACD5HJ53_9PROT</name>
<reference evidence="1 2" key="1">
    <citation type="journal article" date="2021" name="ISME J.">
        <title>Genomic evolution of the class Acidithiobacillia: deep-branching Proteobacteria living in extreme acidic conditions.</title>
        <authorList>
            <person name="Moya-Beltran A."/>
            <person name="Beard S."/>
            <person name="Rojas-Villalobos C."/>
            <person name="Issotta F."/>
            <person name="Gallardo Y."/>
            <person name="Ulloa R."/>
            <person name="Giaveno A."/>
            <person name="Degli Esposti M."/>
            <person name="Johnson D.B."/>
            <person name="Quatrini R."/>
        </authorList>
    </citation>
    <scope>NUCLEOTIDE SEQUENCE [LARGE SCALE GENOMIC DNA]</scope>
    <source>
        <strain evidence="1 2">GG1-14</strain>
    </source>
</reference>
<sequence length="205" mass="21057">MKRIALAVTALATVAVVGAANAATVGIGYDNVGISAGPGLNMTLPGGYLTARQGLGDDFSVFGKFAGAGGKNDATFYGLRGGIGKAIPFDGGVFTPSLDMGWQRLNVGPASLRAAYAGVNVQYRYPLNREISLEANGGFGRDFSTSVTGLSTIGGLAYNAGASADFRVGPGFLNAGYSYRHLPLSGANDLHLNTGQFLIGYQMAF</sequence>
<evidence type="ECO:0000313" key="1">
    <source>
        <dbReference type="EMBL" id="XRI74677.1"/>
    </source>
</evidence>
<keyword evidence="2" id="KW-1185">Reference proteome</keyword>
<evidence type="ECO:0000313" key="2">
    <source>
        <dbReference type="Proteomes" id="UP001195965"/>
    </source>
</evidence>
<gene>
    <name evidence="1" type="ORF">HHS34_005645</name>
</gene>